<dbReference type="SMART" id="SM00357">
    <property type="entry name" value="CSP"/>
    <property type="match status" value="1"/>
</dbReference>
<dbReference type="Gene3D" id="2.40.50.140">
    <property type="entry name" value="Nucleic acid-binding proteins"/>
    <property type="match status" value="1"/>
</dbReference>
<name>A0ABX1W4Z5_9SPHI</name>
<sequence length="70" mass="7911">MKTGKVKWFNTQKGYGFIVTEDGKDLFVHFKDVQGGVNAIKDNDSVEYDVEDGRKGLQAVNVKKYNLLTI</sequence>
<evidence type="ECO:0000313" key="5">
    <source>
        <dbReference type="EMBL" id="NNU34731.1"/>
    </source>
</evidence>
<dbReference type="PROSITE" id="PS00352">
    <property type="entry name" value="CSD_1"/>
    <property type="match status" value="1"/>
</dbReference>
<evidence type="ECO:0000256" key="1">
    <source>
        <dbReference type="ARBA" id="ARBA00004496"/>
    </source>
</evidence>
<evidence type="ECO:0000256" key="3">
    <source>
        <dbReference type="RuleBase" id="RU000408"/>
    </source>
</evidence>
<dbReference type="InterPro" id="IPR011129">
    <property type="entry name" value="CSD"/>
</dbReference>
<feature type="domain" description="CSD" evidence="4">
    <location>
        <begin position="1"/>
        <end position="64"/>
    </location>
</feature>
<dbReference type="PRINTS" id="PR00050">
    <property type="entry name" value="COLDSHOCK"/>
</dbReference>
<comment type="subcellular location">
    <subcellularLocation>
        <location evidence="1 3">Cytoplasm</location>
    </subcellularLocation>
</comment>
<dbReference type="PROSITE" id="PS51857">
    <property type="entry name" value="CSD_2"/>
    <property type="match status" value="1"/>
</dbReference>
<evidence type="ECO:0000259" key="4">
    <source>
        <dbReference type="PROSITE" id="PS51857"/>
    </source>
</evidence>
<accession>A0ABX1W4Z5</accession>
<dbReference type="EMBL" id="JABFCR010000065">
    <property type="protein sequence ID" value="NNU34731.1"/>
    <property type="molecule type" value="Genomic_DNA"/>
</dbReference>
<keyword evidence="2" id="KW-0963">Cytoplasm</keyword>
<dbReference type="Pfam" id="PF00313">
    <property type="entry name" value="CSD"/>
    <property type="match status" value="1"/>
</dbReference>
<dbReference type="SUPFAM" id="SSF50249">
    <property type="entry name" value="Nucleic acid-binding proteins"/>
    <property type="match status" value="1"/>
</dbReference>
<dbReference type="InterPro" id="IPR019844">
    <property type="entry name" value="CSD_CS"/>
</dbReference>
<dbReference type="PIRSF" id="PIRSF002599">
    <property type="entry name" value="Cold_shock_A"/>
    <property type="match status" value="1"/>
</dbReference>
<gene>
    <name evidence="5" type="ORF">HK413_12915</name>
</gene>
<dbReference type="Proteomes" id="UP000566071">
    <property type="component" value="Unassembled WGS sequence"/>
</dbReference>
<organism evidence="5 6">
    <name type="scientific">Mucilaginibacter humi</name>
    <dbReference type="NCBI Taxonomy" id="2732510"/>
    <lineage>
        <taxon>Bacteria</taxon>
        <taxon>Pseudomonadati</taxon>
        <taxon>Bacteroidota</taxon>
        <taxon>Sphingobacteriia</taxon>
        <taxon>Sphingobacteriales</taxon>
        <taxon>Sphingobacteriaceae</taxon>
        <taxon>Mucilaginibacter</taxon>
    </lineage>
</organism>
<protein>
    <submittedName>
        <fullName evidence="5">Cold-shock protein</fullName>
    </submittedName>
</protein>
<dbReference type="PANTHER" id="PTHR11544">
    <property type="entry name" value="COLD SHOCK DOMAIN CONTAINING PROTEINS"/>
    <property type="match status" value="1"/>
</dbReference>
<dbReference type="InterPro" id="IPR002059">
    <property type="entry name" value="CSP_DNA-bd"/>
</dbReference>
<evidence type="ECO:0000256" key="2">
    <source>
        <dbReference type="ARBA" id="ARBA00022490"/>
    </source>
</evidence>
<evidence type="ECO:0000313" key="6">
    <source>
        <dbReference type="Proteomes" id="UP000566071"/>
    </source>
</evidence>
<comment type="caution">
    <text evidence="5">The sequence shown here is derived from an EMBL/GenBank/DDBJ whole genome shotgun (WGS) entry which is preliminary data.</text>
</comment>
<dbReference type="InterPro" id="IPR012156">
    <property type="entry name" value="Cold_shock_CspA"/>
</dbReference>
<dbReference type="CDD" id="cd04458">
    <property type="entry name" value="CSP_CDS"/>
    <property type="match status" value="1"/>
</dbReference>
<dbReference type="InterPro" id="IPR012340">
    <property type="entry name" value="NA-bd_OB-fold"/>
</dbReference>
<keyword evidence="6" id="KW-1185">Reference proteome</keyword>
<reference evidence="5 6" key="1">
    <citation type="submission" date="2020-05" db="EMBL/GenBank/DDBJ databases">
        <authorList>
            <person name="Khan S.A."/>
            <person name="Jeon C.O."/>
            <person name="Chun B.H."/>
        </authorList>
    </citation>
    <scope>NUCLEOTIDE SEQUENCE [LARGE SCALE GENOMIC DNA]</scope>
    <source>
        <strain evidence="5 6">S1162</strain>
    </source>
</reference>
<dbReference type="RefSeq" id="WP_175270401.1">
    <property type="nucleotide sequence ID" value="NZ_JABFCR010000065.1"/>
</dbReference>
<proteinExistence type="predicted"/>
<dbReference type="InterPro" id="IPR050181">
    <property type="entry name" value="Cold_shock_domain"/>
</dbReference>